<comment type="caution">
    <text evidence="5">The sequence shown here is derived from an EMBL/GenBank/DDBJ whole genome shotgun (WGS) entry which is preliminary data.</text>
</comment>
<dbReference type="InterPro" id="IPR001077">
    <property type="entry name" value="COMT_C"/>
</dbReference>
<proteinExistence type="predicted"/>
<dbReference type="InterPro" id="IPR016461">
    <property type="entry name" value="COMT-like"/>
</dbReference>
<dbReference type="Gene3D" id="1.10.10.10">
    <property type="entry name" value="Winged helix-like DNA-binding domain superfamily/Winged helix DNA-binding domain"/>
    <property type="match status" value="1"/>
</dbReference>
<evidence type="ECO:0000259" key="4">
    <source>
        <dbReference type="Pfam" id="PF00891"/>
    </source>
</evidence>
<gene>
    <name evidence="5" type="ORF">QBC35DRAFT_510022</name>
</gene>
<evidence type="ECO:0000313" key="6">
    <source>
        <dbReference type="Proteomes" id="UP001302126"/>
    </source>
</evidence>
<evidence type="ECO:0000256" key="1">
    <source>
        <dbReference type="ARBA" id="ARBA00022603"/>
    </source>
</evidence>
<dbReference type="SUPFAM" id="SSF46785">
    <property type="entry name" value="Winged helix' DNA-binding domain"/>
    <property type="match status" value="1"/>
</dbReference>
<dbReference type="GO" id="GO:0032259">
    <property type="term" value="P:methylation"/>
    <property type="evidence" value="ECO:0007669"/>
    <property type="project" value="UniProtKB-KW"/>
</dbReference>
<dbReference type="InterPro" id="IPR029063">
    <property type="entry name" value="SAM-dependent_MTases_sf"/>
</dbReference>
<keyword evidence="2" id="KW-0808">Transferase</keyword>
<protein>
    <submittedName>
        <fullName evidence="5">S-adenosyl-L-methionine-dependent methyltransferase</fullName>
    </submittedName>
</protein>
<keyword evidence="3" id="KW-0949">S-adenosyl-L-methionine</keyword>
<evidence type="ECO:0000313" key="5">
    <source>
        <dbReference type="EMBL" id="KAK4182409.1"/>
    </source>
</evidence>
<dbReference type="InterPro" id="IPR036390">
    <property type="entry name" value="WH_DNA-bd_sf"/>
</dbReference>
<keyword evidence="6" id="KW-1185">Reference proteome</keyword>
<dbReference type="Gene3D" id="3.40.50.150">
    <property type="entry name" value="Vaccinia Virus protein VP39"/>
    <property type="match status" value="1"/>
</dbReference>
<dbReference type="GO" id="GO:0008171">
    <property type="term" value="F:O-methyltransferase activity"/>
    <property type="evidence" value="ECO:0007669"/>
    <property type="project" value="InterPro"/>
</dbReference>
<name>A0AAN7ADC9_9PEZI</name>
<accession>A0AAN7ADC9</accession>
<dbReference type="PANTHER" id="PTHR43712">
    <property type="entry name" value="PUTATIVE (AFU_ORTHOLOGUE AFUA_4G14580)-RELATED"/>
    <property type="match status" value="1"/>
</dbReference>
<dbReference type="EMBL" id="MU864664">
    <property type="protein sequence ID" value="KAK4182409.1"/>
    <property type="molecule type" value="Genomic_DNA"/>
</dbReference>
<dbReference type="AlphaFoldDB" id="A0AAN7ADC9"/>
<organism evidence="5 6">
    <name type="scientific">Podospora australis</name>
    <dbReference type="NCBI Taxonomy" id="1536484"/>
    <lineage>
        <taxon>Eukaryota</taxon>
        <taxon>Fungi</taxon>
        <taxon>Dikarya</taxon>
        <taxon>Ascomycota</taxon>
        <taxon>Pezizomycotina</taxon>
        <taxon>Sordariomycetes</taxon>
        <taxon>Sordariomycetidae</taxon>
        <taxon>Sordariales</taxon>
        <taxon>Podosporaceae</taxon>
        <taxon>Podospora</taxon>
    </lineage>
</organism>
<evidence type="ECO:0000256" key="2">
    <source>
        <dbReference type="ARBA" id="ARBA00022679"/>
    </source>
</evidence>
<dbReference type="Proteomes" id="UP001302126">
    <property type="component" value="Unassembled WGS sequence"/>
</dbReference>
<keyword evidence="1 5" id="KW-0489">Methyltransferase</keyword>
<feature type="domain" description="O-methyltransferase C-terminal" evidence="4">
    <location>
        <begin position="278"/>
        <end position="420"/>
    </location>
</feature>
<dbReference type="SUPFAM" id="SSF53335">
    <property type="entry name" value="S-adenosyl-L-methionine-dependent methyltransferases"/>
    <property type="match status" value="1"/>
</dbReference>
<evidence type="ECO:0000256" key="3">
    <source>
        <dbReference type="ARBA" id="ARBA00022691"/>
    </source>
</evidence>
<reference evidence="5" key="2">
    <citation type="submission" date="2023-05" db="EMBL/GenBank/DDBJ databases">
        <authorList>
            <consortium name="Lawrence Berkeley National Laboratory"/>
            <person name="Steindorff A."/>
            <person name="Hensen N."/>
            <person name="Bonometti L."/>
            <person name="Westerberg I."/>
            <person name="Brannstrom I.O."/>
            <person name="Guillou S."/>
            <person name="Cros-Aarteil S."/>
            <person name="Calhoun S."/>
            <person name="Haridas S."/>
            <person name="Kuo A."/>
            <person name="Mondo S."/>
            <person name="Pangilinan J."/>
            <person name="Riley R."/>
            <person name="Labutti K."/>
            <person name="Andreopoulos B."/>
            <person name="Lipzen A."/>
            <person name="Chen C."/>
            <person name="Yanf M."/>
            <person name="Daum C."/>
            <person name="Ng V."/>
            <person name="Clum A."/>
            <person name="Ohm R."/>
            <person name="Martin F."/>
            <person name="Silar P."/>
            <person name="Natvig D."/>
            <person name="Lalanne C."/>
            <person name="Gautier V."/>
            <person name="Ament-Velasquez S.L."/>
            <person name="Kruys A."/>
            <person name="Hutchinson M.I."/>
            <person name="Powell A.J."/>
            <person name="Barry K."/>
            <person name="Miller A.N."/>
            <person name="Grigoriev I.V."/>
            <person name="Debuchy R."/>
            <person name="Gladieux P."/>
            <person name="Thoren M.H."/>
            <person name="Johannesson H."/>
        </authorList>
    </citation>
    <scope>NUCLEOTIDE SEQUENCE</scope>
    <source>
        <strain evidence="5">PSN309</strain>
    </source>
</reference>
<dbReference type="PROSITE" id="PS51683">
    <property type="entry name" value="SAM_OMT_II"/>
    <property type="match status" value="1"/>
</dbReference>
<reference evidence="5" key="1">
    <citation type="journal article" date="2023" name="Mol. Phylogenet. Evol.">
        <title>Genome-scale phylogeny and comparative genomics of the fungal order Sordariales.</title>
        <authorList>
            <person name="Hensen N."/>
            <person name="Bonometti L."/>
            <person name="Westerberg I."/>
            <person name="Brannstrom I.O."/>
            <person name="Guillou S."/>
            <person name="Cros-Aarteil S."/>
            <person name="Calhoun S."/>
            <person name="Haridas S."/>
            <person name="Kuo A."/>
            <person name="Mondo S."/>
            <person name="Pangilinan J."/>
            <person name="Riley R."/>
            <person name="LaButti K."/>
            <person name="Andreopoulos B."/>
            <person name="Lipzen A."/>
            <person name="Chen C."/>
            <person name="Yan M."/>
            <person name="Daum C."/>
            <person name="Ng V."/>
            <person name="Clum A."/>
            <person name="Steindorff A."/>
            <person name="Ohm R.A."/>
            <person name="Martin F."/>
            <person name="Silar P."/>
            <person name="Natvig D.O."/>
            <person name="Lalanne C."/>
            <person name="Gautier V."/>
            <person name="Ament-Velasquez S.L."/>
            <person name="Kruys A."/>
            <person name="Hutchinson M.I."/>
            <person name="Powell A.J."/>
            <person name="Barry K."/>
            <person name="Miller A.N."/>
            <person name="Grigoriev I.V."/>
            <person name="Debuchy R."/>
            <person name="Gladieux P."/>
            <person name="Hiltunen Thoren M."/>
            <person name="Johannesson H."/>
        </authorList>
    </citation>
    <scope>NUCLEOTIDE SEQUENCE</scope>
    <source>
        <strain evidence="5">PSN309</strain>
    </source>
</reference>
<sequence length="446" mass="49101">MATEATAKAGEVGPSIALEPNNASAIPLLLGELTELINGLSPNDQARRLQAVAKARDLTQSLQTPREMMQRHLWTQHATVSLITVGMECGLFGYLATEGGSPKTVDQIANATGVERSLLRRILRHLTAVGHLVSTSPDMFAPTNFARALTLPTIYGGYPIQNQIVNPAWDKFPAYLAKYNYHPPSTSSPTDPCYTQQAQEVLTPVQFAHNLPPEQNFFEYAYSLPGVAVNFSNHMAGCRQGVAKWTDEGFYPLQERLIDGFSSGSEEEPEDKDDAVFLVDIGGSTGHDLVSLVDAHHPNLPGRLILQDLPEVVAGADKALLDEKRIEVMGYDFFTEQPVKEARAYYIHGVLHDWPDDKVVEILSGVKAAMKPGYSRLLVNETVTPREGANWALTSLDINMFLFAGAKERTEEDFLELIENRTGLKILKTWSVVNGQESLVECELPV</sequence>
<dbReference type="InterPro" id="IPR036388">
    <property type="entry name" value="WH-like_DNA-bd_sf"/>
</dbReference>
<dbReference type="Pfam" id="PF00891">
    <property type="entry name" value="Methyltransf_2"/>
    <property type="match status" value="1"/>
</dbReference>
<dbReference type="PANTHER" id="PTHR43712:SF17">
    <property type="entry name" value="O-METHYLTRANSFERASE"/>
    <property type="match status" value="1"/>
</dbReference>